<dbReference type="EMBL" id="RQTK01000996">
    <property type="protein sequence ID" value="RUS72951.1"/>
    <property type="molecule type" value="Genomic_DNA"/>
</dbReference>
<dbReference type="Proteomes" id="UP000271974">
    <property type="component" value="Unassembled WGS sequence"/>
</dbReference>
<dbReference type="AlphaFoldDB" id="A0A433SUH7"/>
<keyword evidence="2" id="KW-1185">Reference proteome</keyword>
<organism evidence="1 2">
    <name type="scientific">Elysia chlorotica</name>
    <name type="common">Eastern emerald elysia</name>
    <name type="synonym">Sea slug</name>
    <dbReference type="NCBI Taxonomy" id="188477"/>
    <lineage>
        <taxon>Eukaryota</taxon>
        <taxon>Metazoa</taxon>
        <taxon>Spiralia</taxon>
        <taxon>Lophotrochozoa</taxon>
        <taxon>Mollusca</taxon>
        <taxon>Gastropoda</taxon>
        <taxon>Heterobranchia</taxon>
        <taxon>Euthyneura</taxon>
        <taxon>Panpulmonata</taxon>
        <taxon>Sacoglossa</taxon>
        <taxon>Placobranchoidea</taxon>
        <taxon>Plakobranchidae</taxon>
        <taxon>Elysia</taxon>
    </lineage>
</organism>
<protein>
    <submittedName>
        <fullName evidence="1">Uncharacterized protein</fullName>
    </submittedName>
</protein>
<sequence length="147" mass="16480">VHMIPPELQHTKIVVGLCMVIIVGKCQAETLKSQFHVTDALATYECNMPDIEPDVSLNYIILCQRHSPLEAGQGHIVLLGIETAQAQVVEQLCIRNCFLPVKFEGYFWLIRVKMVGGYAGNGFNMHAVRVQNLLVKFDSFIHLICSL</sequence>
<proteinExistence type="predicted"/>
<accession>A0A433SUH7</accession>
<evidence type="ECO:0000313" key="2">
    <source>
        <dbReference type="Proteomes" id="UP000271974"/>
    </source>
</evidence>
<gene>
    <name evidence="1" type="ORF">EGW08_019291</name>
</gene>
<feature type="non-terminal residue" evidence="1">
    <location>
        <position position="1"/>
    </location>
</feature>
<reference evidence="1 2" key="1">
    <citation type="submission" date="2019-01" db="EMBL/GenBank/DDBJ databases">
        <title>A draft genome assembly of the solar-powered sea slug Elysia chlorotica.</title>
        <authorList>
            <person name="Cai H."/>
            <person name="Li Q."/>
            <person name="Fang X."/>
            <person name="Li J."/>
            <person name="Curtis N.E."/>
            <person name="Altenburger A."/>
            <person name="Shibata T."/>
            <person name="Feng M."/>
            <person name="Maeda T."/>
            <person name="Schwartz J.A."/>
            <person name="Shigenobu S."/>
            <person name="Lundholm N."/>
            <person name="Nishiyama T."/>
            <person name="Yang H."/>
            <person name="Hasebe M."/>
            <person name="Li S."/>
            <person name="Pierce S.K."/>
            <person name="Wang J."/>
        </authorList>
    </citation>
    <scope>NUCLEOTIDE SEQUENCE [LARGE SCALE GENOMIC DNA]</scope>
    <source>
        <strain evidence="1">EC2010</strain>
        <tissue evidence="1">Whole organism of an adult</tissue>
    </source>
</reference>
<comment type="caution">
    <text evidence="1">The sequence shown here is derived from an EMBL/GenBank/DDBJ whole genome shotgun (WGS) entry which is preliminary data.</text>
</comment>
<feature type="non-terminal residue" evidence="1">
    <location>
        <position position="147"/>
    </location>
</feature>
<name>A0A433SUH7_ELYCH</name>
<evidence type="ECO:0000313" key="1">
    <source>
        <dbReference type="EMBL" id="RUS72951.1"/>
    </source>
</evidence>